<gene>
    <name evidence="3" type="primary">LOC128198346</name>
</gene>
<dbReference type="PANTHER" id="PTHR21505:SF12">
    <property type="entry name" value="MADF DOMAIN-CONTAINING PROTEIN-RELATED"/>
    <property type="match status" value="1"/>
</dbReference>
<protein>
    <submittedName>
        <fullName evidence="3">Uncharacterized protein LOC128198346</fullName>
    </submittedName>
</protein>
<name>A0ABM3LJM4_BICAN</name>
<keyword evidence="2" id="KW-1185">Reference proteome</keyword>
<proteinExistence type="predicted"/>
<dbReference type="Proteomes" id="UP001652582">
    <property type="component" value="Chromosome 8"/>
</dbReference>
<dbReference type="Pfam" id="PF10545">
    <property type="entry name" value="MADF_DNA_bdg"/>
    <property type="match status" value="1"/>
</dbReference>
<evidence type="ECO:0000313" key="3">
    <source>
        <dbReference type="RefSeq" id="XP_052739278.1"/>
    </source>
</evidence>
<dbReference type="RefSeq" id="XP_052739278.1">
    <property type="nucleotide sequence ID" value="XM_052883318.1"/>
</dbReference>
<dbReference type="InterPro" id="IPR006578">
    <property type="entry name" value="MADF-dom"/>
</dbReference>
<reference evidence="3" key="1">
    <citation type="submission" date="2025-08" db="UniProtKB">
        <authorList>
            <consortium name="RefSeq"/>
        </authorList>
    </citation>
    <scope>IDENTIFICATION</scope>
</reference>
<evidence type="ECO:0000313" key="2">
    <source>
        <dbReference type="Proteomes" id="UP001652582"/>
    </source>
</evidence>
<dbReference type="PROSITE" id="PS51029">
    <property type="entry name" value="MADF"/>
    <property type="match status" value="1"/>
</dbReference>
<dbReference type="GeneID" id="128198346"/>
<evidence type="ECO:0000259" key="1">
    <source>
        <dbReference type="PROSITE" id="PS51029"/>
    </source>
</evidence>
<sequence>MVKKVWSKHETKAFIARYKENPILWNPKIKDYRNQAKRRKIENYLSAEFNTTVFEIGRKIRILRTQWLKEYKKFKYFALNGKEYQSNWIWFKALKAVFGLNRDIEISDGNSIDDEQGDEEIYINITEDLISTEESSVVNFTNEEYKSYEKQTMTNNDEYQKFGDYVAYQLRSMHYRNNIKELKSTIEQSITKWQKKDNKEYYST</sequence>
<accession>A0ABM3LJM4</accession>
<dbReference type="PANTHER" id="PTHR21505">
    <property type="entry name" value="MADF DOMAIN-CONTAINING PROTEIN-RELATED"/>
    <property type="match status" value="1"/>
</dbReference>
<organism evidence="2 3">
    <name type="scientific">Bicyclus anynana</name>
    <name type="common">Squinting bush brown butterfly</name>
    <dbReference type="NCBI Taxonomy" id="110368"/>
    <lineage>
        <taxon>Eukaryota</taxon>
        <taxon>Metazoa</taxon>
        <taxon>Ecdysozoa</taxon>
        <taxon>Arthropoda</taxon>
        <taxon>Hexapoda</taxon>
        <taxon>Insecta</taxon>
        <taxon>Pterygota</taxon>
        <taxon>Neoptera</taxon>
        <taxon>Endopterygota</taxon>
        <taxon>Lepidoptera</taxon>
        <taxon>Glossata</taxon>
        <taxon>Ditrysia</taxon>
        <taxon>Papilionoidea</taxon>
        <taxon>Nymphalidae</taxon>
        <taxon>Satyrinae</taxon>
        <taxon>Satyrini</taxon>
        <taxon>Mycalesina</taxon>
        <taxon>Bicyclus</taxon>
    </lineage>
</organism>
<feature type="domain" description="MADF" evidence="1">
    <location>
        <begin position="13"/>
        <end position="102"/>
    </location>
</feature>